<dbReference type="Proteomes" id="UP001597114">
    <property type="component" value="Unassembled WGS sequence"/>
</dbReference>
<evidence type="ECO:0000313" key="4">
    <source>
        <dbReference type="Proteomes" id="UP001597114"/>
    </source>
</evidence>
<dbReference type="RefSeq" id="WP_344724428.1">
    <property type="nucleotide sequence ID" value="NZ_BAAAUS010000024.1"/>
</dbReference>
<evidence type="ECO:0000313" key="3">
    <source>
        <dbReference type="EMBL" id="MFD1520763.1"/>
    </source>
</evidence>
<dbReference type="PANTHER" id="PTHR35377">
    <property type="entry name" value="ANTITOXIN VAPB49-RELATED-RELATED"/>
    <property type="match status" value="1"/>
</dbReference>
<dbReference type="InterPro" id="IPR051416">
    <property type="entry name" value="phD-YefM_TA_antitoxins"/>
</dbReference>
<dbReference type="InterPro" id="IPR036165">
    <property type="entry name" value="YefM-like_sf"/>
</dbReference>
<dbReference type="Pfam" id="PF02604">
    <property type="entry name" value="PhdYeFM_antitox"/>
    <property type="match status" value="1"/>
</dbReference>
<keyword evidence="4" id="KW-1185">Reference proteome</keyword>
<protein>
    <recommendedName>
        <fullName evidence="2">Antitoxin</fullName>
    </recommendedName>
</protein>
<dbReference type="SUPFAM" id="SSF143120">
    <property type="entry name" value="YefM-like"/>
    <property type="match status" value="1"/>
</dbReference>
<comment type="similarity">
    <text evidence="1 2">Belongs to the phD/YefM antitoxin family.</text>
</comment>
<comment type="caution">
    <text evidence="3">The sequence shown here is derived from an EMBL/GenBank/DDBJ whole genome shotgun (WGS) entry which is preliminary data.</text>
</comment>
<dbReference type="EMBL" id="JBHUCO010000030">
    <property type="protein sequence ID" value="MFD1520763.1"/>
    <property type="molecule type" value="Genomic_DNA"/>
</dbReference>
<reference evidence="4" key="1">
    <citation type="journal article" date="2019" name="Int. J. Syst. Evol. Microbiol.">
        <title>The Global Catalogue of Microorganisms (GCM) 10K type strain sequencing project: providing services to taxonomists for standard genome sequencing and annotation.</title>
        <authorList>
            <consortium name="The Broad Institute Genomics Platform"/>
            <consortium name="The Broad Institute Genome Sequencing Center for Infectious Disease"/>
            <person name="Wu L."/>
            <person name="Ma J."/>
        </authorList>
    </citation>
    <scope>NUCLEOTIDE SEQUENCE [LARGE SCALE GENOMIC DNA]</scope>
    <source>
        <strain evidence="4">CCM 7043</strain>
    </source>
</reference>
<evidence type="ECO:0000256" key="1">
    <source>
        <dbReference type="ARBA" id="ARBA00009981"/>
    </source>
</evidence>
<organism evidence="3 4">
    <name type="scientific">Pseudonocardia yunnanensis</name>
    <dbReference type="NCBI Taxonomy" id="58107"/>
    <lineage>
        <taxon>Bacteria</taxon>
        <taxon>Bacillati</taxon>
        <taxon>Actinomycetota</taxon>
        <taxon>Actinomycetes</taxon>
        <taxon>Pseudonocardiales</taxon>
        <taxon>Pseudonocardiaceae</taxon>
        <taxon>Pseudonocardia</taxon>
    </lineage>
</organism>
<evidence type="ECO:0000256" key="2">
    <source>
        <dbReference type="RuleBase" id="RU362080"/>
    </source>
</evidence>
<gene>
    <name evidence="3" type="ORF">ACFSJD_24925</name>
</gene>
<accession>A0ABW4EYW4</accession>
<sequence length="95" mass="10479">MAELSVSEARARLPEVLDRVEAGEEITITRHGRAVAVLLRPEAVRARRAERTIERGREIGALLASARERPLDPAAVSADRAEELIDAVRADRDRS</sequence>
<dbReference type="Gene3D" id="3.40.1620.10">
    <property type="entry name" value="YefM-like domain"/>
    <property type="match status" value="1"/>
</dbReference>
<proteinExistence type="inferred from homology"/>
<comment type="function">
    <text evidence="2">Antitoxin component of a type II toxin-antitoxin (TA) system.</text>
</comment>
<dbReference type="InterPro" id="IPR006442">
    <property type="entry name" value="Antitoxin_Phd/YefM"/>
</dbReference>
<dbReference type="NCBIfam" id="TIGR01552">
    <property type="entry name" value="phd_fam"/>
    <property type="match status" value="1"/>
</dbReference>
<name>A0ABW4EYW4_9PSEU</name>